<evidence type="ECO:0000259" key="1">
    <source>
        <dbReference type="PROSITE" id="PS50011"/>
    </source>
</evidence>
<dbReference type="PANTHER" id="PTHR23257">
    <property type="entry name" value="SERINE-THREONINE PROTEIN KINASE"/>
    <property type="match status" value="1"/>
</dbReference>
<feature type="domain" description="Protein kinase" evidence="1">
    <location>
        <begin position="109"/>
        <end position="373"/>
    </location>
</feature>
<proteinExistence type="predicted"/>
<dbReference type="Gene3D" id="1.10.510.10">
    <property type="entry name" value="Transferase(Phosphotransferase) domain 1"/>
    <property type="match status" value="1"/>
</dbReference>
<dbReference type="VEuPathDB" id="FungiDB:RhiirA1_343700"/>
<dbReference type="GO" id="GO:0007165">
    <property type="term" value="P:signal transduction"/>
    <property type="evidence" value="ECO:0007669"/>
    <property type="project" value="TreeGrafter"/>
</dbReference>
<dbReference type="OrthoDB" id="2303587at2759"/>
<dbReference type="GO" id="GO:0005524">
    <property type="term" value="F:ATP binding"/>
    <property type="evidence" value="ECO:0007669"/>
    <property type="project" value="InterPro"/>
</dbReference>
<organism evidence="2 3">
    <name type="scientific">Rhizophagus irregularis</name>
    <dbReference type="NCBI Taxonomy" id="588596"/>
    <lineage>
        <taxon>Eukaryota</taxon>
        <taxon>Fungi</taxon>
        <taxon>Fungi incertae sedis</taxon>
        <taxon>Mucoromycota</taxon>
        <taxon>Glomeromycotina</taxon>
        <taxon>Glomeromycetes</taxon>
        <taxon>Glomerales</taxon>
        <taxon>Glomeraceae</taxon>
        <taxon>Rhizophagus</taxon>
    </lineage>
</organism>
<evidence type="ECO:0000313" key="3">
    <source>
        <dbReference type="Proteomes" id="UP000234323"/>
    </source>
</evidence>
<protein>
    <submittedName>
        <fullName evidence="2">Kinase-like protein</fullName>
    </submittedName>
</protein>
<evidence type="ECO:0000313" key="2">
    <source>
        <dbReference type="EMBL" id="PKY53358.1"/>
    </source>
</evidence>
<comment type="caution">
    <text evidence="2">The sequence shown here is derived from an EMBL/GenBank/DDBJ whole genome shotgun (WGS) entry which is preliminary data.</text>
</comment>
<dbReference type="Pfam" id="PF07714">
    <property type="entry name" value="PK_Tyr_Ser-Thr"/>
    <property type="match status" value="1"/>
</dbReference>
<dbReference type="PANTHER" id="PTHR23257:SF963">
    <property type="entry name" value="AT08303P"/>
    <property type="match status" value="1"/>
</dbReference>
<dbReference type="InterPro" id="IPR001245">
    <property type="entry name" value="Ser-Thr/Tyr_kinase_cat_dom"/>
</dbReference>
<gene>
    <name evidence="2" type="ORF">RhiirA4_471510</name>
</gene>
<dbReference type="InterPro" id="IPR050167">
    <property type="entry name" value="Ser_Thr_protein_kinase"/>
</dbReference>
<dbReference type="VEuPathDB" id="FungiDB:RhiirA1_458576"/>
<keyword evidence="3" id="KW-1185">Reference proteome</keyword>
<dbReference type="VEuPathDB" id="FungiDB:FUN_004125"/>
<keyword evidence="2" id="KW-0418">Kinase</keyword>
<accession>A0A2I1H396</accession>
<sequence length="491" mass="56881">MEKQHVLELFKLREKNPQINCNFRTSESEFLKKLDPERIRYLKTELESFSAPNCDLNLPYICDNCLHRVLHGKFSSWASGNELIDSFIQETQLSSSYERYPEWVPYNSLSQIKKIGEGGFGTVFSAMWSWGIKGIKTKDLNMHYRTGPCKVALKKLKGEMEITQTFLSEVQAQFDFCHLYGITQDPETLEYMFIMRLAPQGDLRTYLLRNFNNLSLPNKLGIAQTICAELKKIHARGWVHGDLHSGNILLLNEENAFISDFGMCRPIDAVKSKDKLYGVIPNLAPEIFRRHPYSQAGDIYSLGIILWELVCGVIAYSDRSHDVHLIVDICDGLRPQTCYFAPPVYNDLLKRCWDQDPLKRPSIEEILNSIEFWCFHRKQCDILINNIDGEHLFRSGISYKDSSIARERIHDENDRFGDPQSLNYRIKNQFANSQNAGYIYILIGWKPNKHIHTEAVYTSRSFSYKSLQDDIDIFLSRRKSNQKSNQSSIVK</sequence>
<keyword evidence="2" id="KW-0808">Transferase</keyword>
<name>A0A2I1H396_9GLOM</name>
<dbReference type="SUPFAM" id="SSF56112">
    <property type="entry name" value="Protein kinase-like (PK-like)"/>
    <property type="match status" value="1"/>
</dbReference>
<dbReference type="VEuPathDB" id="FungiDB:RhiirFUN_022532"/>
<reference evidence="2 3" key="1">
    <citation type="submission" date="2015-10" db="EMBL/GenBank/DDBJ databases">
        <title>Genome analyses suggest a sexual origin of heterokaryosis in a supposedly ancient asexual fungus.</title>
        <authorList>
            <person name="Ropars J."/>
            <person name="Sedzielewska K."/>
            <person name="Noel J."/>
            <person name="Charron P."/>
            <person name="Farinelli L."/>
            <person name="Marton T."/>
            <person name="Kruger M."/>
            <person name="Pelin A."/>
            <person name="Brachmann A."/>
            <person name="Corradi N."/>
        </authorList>
    </citation>
    <scope>NUCLEOTIDE SEQUENCE [LARGE SCALE GENOMIC DNA]</scope>
    <source>
        <strain evidence="2 3">A4</strain>
    </source>
</reference>
<dbReference type="EMBL" id="LLXI01001370">
    <property type="protein sequence ID" value="PKY53358.1"/>
    <property type="molecule type" value="Genomic_DNA"/>
</dbReference>
<dbReference type="InterPro" id="IPR011009">
    <property type="entry name" value="Kinase-like_dom_sf"/>
</dbReference>
<dbReference type="GO" id="GO:0004672">
    <property type="term" value="F:protein kinase activity"/>
    <property type="evidence" value="ECO:0007669"/>
    <property type="project" value="InterPro"/>
</dbReference>
<dbReference type="Proteomes" id="UP000234323">
    <property type="component" value="Unassembled WGS sequence"/>
</dbReference>
<dbReference type="PROSITE" id="PS50011">
    <property type="entry name" value="PROTEIN_KINASE_DOM"/>
    <property type="match status" value="1"/>
</dbReference>
<dbReference type="InterPro" id="IPR000719">
    <property type="entry name" value="Prot_kinase_dom"/>
</dbReference>
<dbReference type="GO" id="GO:0005737">
    <property type="term" value="C:cytoplasm"/>
    <property type="evidence" value="ECO:0007669"/>
    <property type="project" value="TreeGrafter"/>
</dbReference>
<dbReference type="AlphaFoldDB" id="A0A2I1H396"/>